<organism evidence="2 3">
    <name type="scientific">Vigna unguiculata</name>
    <name type="common">Cowpea</name>
    <dbReference type="NCBI Taxonomy" id="3917"/>
    <lineage>
        <taxon>Eukaryota</taxon>
        <taxon>Viridiplantae</taxon>
        <taxon>Streptophyta</taxon>
        <taxon>Embryophyta</taxon>
        <taxon>Tracheophyta</taxon>
        <taxon>Spermatophyta</taxon>
        <taxon>Magnoliopsida</taxon>
        <taxon>eudicotyledons</taxon>
        <taxon>Gunneridae</taxon>
        <taxon>Pentapetalae</taxon>
        <taxon>rosids</taxon>
        <taxon>fabids</taxon>
        <taxon>Fabales</taxon>
        <taxon>Fabaceae</taxon>
        <taxon>Papilionoideae</taxon>
        <taxon>50 kb inversion clade</taxon>
        <taxon>NPAAA clade</taxon>
        <taxon>indigoferoid/millettioid clade</taxon>
        <taxon>Phaseoleae</taxon>
        <taxon>Vigna</taxon>
    </lineage>
</organism>
<accession>A0A4D6MQV9</accession>
<dbReference type="Proteomes" id="UP000501690">
    <property type="component" value="Linkage Group LG8"/>
</dbReference>
<keyword evidence="3" id="KW-1185">Reference proteome</keyword>
<feature type="compositionally biased region" description="Low complexity" evidence="1">
    <location>
        <begin position="31"/>
        <end position="42"/>
    </location>
</feature>
<reference evidence="2 3" key="1">
    <citation type="submission" date="2019-04" db="EMBL/GenBank/DDBJ databases">
        <title>An improved genome assembly and genetic linkage map for asparagus bean, Vigna unguiculata ssp. sesquipedialis.</title>
        <authorList>
            <person name="Xia Q."/>
            <person name="Zhang R."/>
            <person name="Dong Y."/>
        </authorList>
    </citation>
    <scope>NUCLEOTIDE SEQUENCE [LARGE SCALE GENOMIC DNA]</scope>
    <source>
        <tissue evidence="2">Leaf</tissue>
    </source>
</reference>
<evidence type="ECO:0000313" key="2">
    <source>
        <dbReference type="EMBL" id="QCE03438.1"/>
    </source>
</evidence>
<dbReference type="AlphaFoldDB" id="A0A4D6MQV9"/>
<proteinExistence type="predicted"/>
<name>A0A4D6MQV9_VIGUN</name>
<dbReference type="EMBL" id="CP039352">
    <property type="protein sequence ID" value="QCE03438.1"/>
    <property type="molecule type" value="Genomic_DNA"/>
</dbReference>
<protein>
    <submittedName>
        <fullName evidence="2">Uncharacterized protein</fullName>
    </submittedName>
</protein>
<feature type="region of interest" description="Disordered" evidence="1">
    <location>
        <begin position="1"/>
        <end position="47"/>
    </location>
</feature>
<evidence type="ECO:0000313" key="3">
    <source>
        <dbReference type="Proteomes" id="UP000501690"/>
    </source>
</evidence>
<sequence>MAEDGLLLQSTTRTLHHPSRTTSSEEQIGIAQAPPHHAPPSARTSAVTPQPPCLSIFSMAAANASIYQPRPPLHLQRVVSSSSLFATPLRRATTPENTAEPPWKHLQESRSQHIGAAAPSAYRIIGLTKTPNLFTAAATLAIFFFFEQPAHSFHSSSPSNAPTVRFSFTTAAPPLHRRCTATAPSRRLFRGRRCIFFFFEQPSPLFKCAVRSACTAAALPLHRRRDCSGAAASSSSPSMKFVVTGSGVLWVALQGSTTGWVF</sequence>
<gene>
    <name evidence="2" type="ORF">DEO72_LG8g1462</name>
</gene>
<evidence type="ECO:0000256" key="1">
    <source>
        <dbReference type="SAM" id="MobiDB-lite"/>
    </source>
</evidence>